<evidence type="ECO:0000313" key="2">
    <source>
        <dbReference type="EMBL" id="KAK7893624.1"/>
    </source>
</evidence>
<sequence length="715" mass="78206">MEDESTAASSIESPELDALVDNLVSGVLDTSAANMAELFQSIQQWKEEAKDTDKSTEAEVSDSSGDTTTITSTQLLANSSSDAVPLKSSTTQPSASLALNDIEELPETFQSKLIDVKGMNQSAKTDDTAGEFELAAETQSQECKKSPQATRDDRKPSSHVLSLLKKESVHLDRKYSNFSCIERTQSNSSRRVFSTKFQVPAKQSPSLKSGSLTPPRTKQGQRKSSVKEMDSPYAASNSYDKSRARRFSSSHRDMEAKPSYKTGSSDNAPTVRPLVDEDLLEADDMKTTPVPSVASIYSTFSCIEKSSEQPWCSSPAEDQTLVRGDFTDSDLLLGQDEATAEARCEQKATEETQTEQTDPISALDAGEEIFTNMCTAIASCAAESTIKEAWLKENFTLEAFTKFLNQTQNQGVETPKPAAKIPDELANKIMEKVSGIVEKNRQKLSSFAYPVAAYYVQATLEGRAKSGVAKDDMFAAFETQRKAENAAPEQTTSRNDGTRNESDAAILNPPCAANNKRLIENLNYLNSDSFASLLKNSTEQTDPISALDAGEEIFTNMCTAIAPCAAESTIKEVIASSEGWFTTPDKAWLKENFTLEAFTKFLTRHKTKATLEGRAKSGVAKDDMFAAFETQRKAENAAPEQTTSRNDGTRNESDAAILNPPCAANNKRLIENLNYLNSDSFASLLKEMKKTEARKNKQPLWLRLFGCSSGYSPSP</sequence>
<dbReference type="AlphaFoldDB" id="A0AAW0NC23"/>
<dbReference type="EMBL" id="JBBPFD010000016">
    <property type="protein sequence ID" value="KAK7893624.1"/>
    <property type="molecule type" value="Genomic_DNA"/>
</dbReference>
<reference evidence="3" key="1">
    <citation type="submission" date="2024-04" db="EMBL/GenBank/DDBJ databases">
        <title>Salinicola lusitanus LLJ914,a marine bacterium isolated from the Okinawa Trough.</title>
        <authorList>
            <person name="Li J."/>
        </authorList>
    </citation>
    <scope>NUCLEOTIDE SEQUENCE [LARGE SCALE GENOMIC DNA]</scope>
</reference>
<gene>
    <name evidence="2" type="ORF">WMY93_022776</name>
</gene>
<evidence type="ECO:0000256" key="1">
    <source>
        <dbReference type="SAM" id="MobiDB-lite"/>
    </source>
</evidence>
<feature type="compositionally biased region" description="Polar residues" evidence="1">
    <location>
        <begin position="189"/>
        <end position="218"/>
    </location>
</feature>
<organism evidence="2 3">
    <name type="scientific">Mugilogobius chulae</name>
    <name type="common">yellowstripe goby</name>
    <dbReference type="NCBI Taxonomy" id="88201"/>
    <lineage>
        <taxon>Eukaryota</taxon>
        <taxon>Metazoa</taxon>
        <taxon>Chordata</taxon>
        <taxon>Craniata</taxon>
        <taxon>Vertebrata</taxon>
        <taxon>Euteleostomi</taxon>
        <taxon>Actinopterygii</taxon>
        <taxon>Neopterygii</taxon>
        <taxon>Teleostei</taxon>
        <taxon>Neoteleostei</taxon>
        <taxon>Acanthomorphata</taxon>
        <taxon>Gobiaria</taxon>
        <taxon>Gobiiformes</taxon>
        <taxon>Gobioidei</taxon>
        <taxon>Gobiidae</taxon>
        <taxon>Gobionellinae</taxon>
        <taxon>Mugilogobius</taxon>
    </lineage>
</organism>
<accession>A0AAW0NC23</accession>
<protein>
    <submittedName>
        <fullName evidence="2">Uncharacterized protein</fullName>
    </submittedName>
</protein>
<evidence type="ECO:0000313" key="3">
    <source>
        <dbReference type="Proteomes" id="UP001460270"/>
    </source>
</evidence>
<keyword evidence="3" id="KW-1185">Reference proteome</keyword>
<proteinExistence type="predicted"/>
<feature type="compositionally biased region" description="Low complexity" evidence="1">
    <location>
        <begin position="61"/>
        <end position="73"/>
    </location>
</feature>
<feature type="compositionally biased region" description="Basic and acidic residues" evidence="1">
    <location>
        <begin position="142"/>
        <end position="156"/>
    </location>
</feature>
<feature type="compositionally biased region" description="Basic and acidic residues" evidence="1">
    <location>
        <begin position="47"/>
        <end position="57"/>
    </location>
</feature>
<dbReference type="Proteomes" id="UP001460270">
    <property type="component" value="Unassembled WGS sequence"/>
</dbReference>
<comment type="caution">
    <text evidence="2">The sequence shown here is derived from an EMBL/GenBank/DDBJ whole genome shotgun (WGS) entry which is preliminary data.</text>
</comment>
<feature type="region of interest" description="Disordered" evidence="1">
    <location>
        <begin position="481"/>
        <end position="507"/>
    </location>
</feature>
<feature type="region of interest" description="Disordered" evidence="1">
    <location>
        <begin position="632"/>
        <end position="658"/>
    </location>
</feature>
<name>A0AAW0NC23_9GOBI</name>
<feature type="region of interest" description="Disordered" evidence="1">
    <location>
        <begin position="189"/>
        <end position="271"/>
    </location>
</feature>
<feature type="region of interest" description="Disordered" evidence="1">
    <location>
        <begin position="121"/>
        <end position="159"/>
    </location>
</feature>
<feature type="compositionally biased region" description="Polar residues" evidence="1">
    <location>
        <begin position="74"/>
        <end position="97"/>
    </location>
</feature>
<feature type="region of interest" description="Disordered" evidence="1">
    <location>
        <begin position="47"/>
        <end position="99"/>
    </location>
</feature>